<evidence type="ECO:0000256" key="3">
    <source>
        <dbReference type="ARBA" id="ARBA00023274"/>
    </source>
</evidence>
<dbReference type="GO" id="GO:0006412">
    <property type="term" value="P:translation"/>
    <property type="evidence" value="ECO:0007669"/>
    <property type="project" value="UniProtKB-UniRule"/>
</dbReference>
<geneLocation type="chloroplast" evidence="5"/>
<dbReference type="EMBL" id="MG755792">
    <property type="protein sequence ID" value="AWT38341.1"/>
    <property type="molecule type" value="Genomic_DNA"/>
</dbReference>
<dbReference type="Pfam" id="PF00572">
    <property type="entry name" value="Ribosomal_L13"/>
    <property type="match status" value="1"/>
</dbReference>
<dbReference type="Gene3D" id="3.90.1180.10">
    <property type="entry name" value="Ribosomal protein L13"/>
    <property type="match status" value="1"/>
</dbReference>
<sequence>MNSLNKTFLPSEKYENRNWFIIDCKRKKLGRLATYVVKLLKGKRKPYYYPSIDVGDYVILINADSILFKENIQQFYINNPGRPGRSLKKISNSFPRLILERAVKGMLSESETRKFIKRLNIYNDQEHPHQAQNPIKIDI</sequence>
<dbReference type="InterPro" id="IPR005823">
    <property type="entry name" value="Ribosomal_uL13_bac-type"/>
</dbReference>
<evidence type="ECO:0000256" key="4">
    <source>
        <dbReference type="HAMAP-Rule" id="MF_01366"/>
    </source>
</evidence>
<dbReference type="PANTHER" id="PTHR11545">
    <property type="entry name" value="RIBOSOMAL PROTEIN L13"/>
    <property type="match status" value="1"/>
</dbReference>
<comment type="subcellular location">
    <subcellularLocation>
        <location evidence="4">Plastid</location>
        <location evidence="4">Chloroplast</location>
    </subcellularLocation>
</comment>
<dbReference type="GO" id="GO:0017148">
    <property type="term" value="P:negative regulation of translation"/>
    <property type="evidence" value="ECO:0007669"/>
    <property type="project" value="TreeGrafter"/>
</dbReference>
<dbReference type="RefSeq" id="YP_009495902.1">
    <property type="nucleotide sequence ID" value="NC_037995.1"/>
</dbReference>
<dbReference type="PANTHER" id="PTHR11545:SF41">
    <property type="entry name" value="50S RIBOSOMAL PROTEIN L13, CHLOROPLASTIC"/>
    <property type="match status" value="1"/>
</dbReference>
<dbReference type="AlphaFoldDB" id="A0A2U9NMM7"/>
<evidence type="ECO:0000256" key="1">
    <source>
        <dbReference type="ARBA" id="ARBA00006227"/>
    </source>
</evidence>
<evidence type="ECO:0000313" key="5">
    <source>
        <dbReference type="EMBL" id="AWT38341.1"/>
    </source>
</evidence>
<dbReference type="GeneID" id="36958101"/>
<keyword evidence="3 4" id="KW-0687">Ribonucleoprotein</keyword>
<dbReference type="CDD" id="cd00392">
    <property type="entry name" value="Ribosomal_L13"/>
    <property type="match status" value="1"/>
</dbReference>
<comment type="subunit">
    <text evidence="4">Part of the 50S ribosomal subunit.</text>
</comment>
<reference evidence="5" key="1">
    <citation type="journal article" date="2018" name="Adv. Bot. Res.">
        <title>Evolution of the Plastid Genomes in Diatoms.</title>
        <authorList>
            <person name="Yu M."/>
            <person name="Ashworth M.P."/>
            <person name="Hajrah N.H."/>
            <person name="Khiyami M.A."/>
            <person name="Sabir M.J."/>
            <person name="Alhebshi A.M."/>
            <person name="Al-Malki A.L."/>
            <person name="Sabir J.S.M."/>
            <person name="Theriot E.C."/>
            <person name="Jansen R.K."/>
        </authorList>
    </citation>
    <scope>NUCLEOTIDE SEQUENCE</scope>
</reference>
<keyword evidence="5" id="KW-0150">Chloroplast</keyword>
<keyword evidence="2 4" id="KW-0689">Ribosomal protein</keyword>
<accession>A0A2U9NMM7</accession>
<dbReference type="PIRSF" id="PIRSF002181">
    <property type="entry name" value="Ribosomal_L13"/>
    <property type="match status" value="1"/>
</dbReference>
<gene>
    <name evidence="4 5" type="primary">rpl13</name>
</gene>
<dbReference type="GO" id="GO:0003735">
    <property type="term" value="F:structural constituent of ribosome"/>
    <property type="evidence" value="ECO:0007669"/>
    <property type="project" value="InterPro"/>
</dbReference>
<name>A0A2U9NMM7_9STRA</name>
<comment type="similarity">
    <text evidence="1 4">Belongs to the universal ribosomal protein uL13 family.</text>
</comment>
<evidence type="ECO:0000256" key="2">
    <source>
        <dbReference type="ARBA" id="ARBA00022980"/>
    </source>
</evidence>
<dbReference type="SUPFAM" id="SSF52161">
    <property type="entry name" value="Ribosomal protein L13"/>
    <property type="match status" value="1"/>
</dbReference>
<dbReference type="GO" id="GO:0005762">
    <property type="term" value="C:mitochondrial large ribosomal subunit"/>
    <property type="evidence" value="ECO:0007669"/>
    <property type="project" value="TreeGrafter"/>
</dbReference>
<dbReference type="NCBIfam" id="TIGR01066">
    <property type="entry name" value="rplM_bact"/>
    <property type="match status" value="1"/>
</dbReference>
<protein>
    <recommendedName>
        <fullName evidence="4">Large ribosomal subunit protein uL13c</fullName>
    </recommendedName>
</protein>
<organism evidence="5">
    <name type="scientific">Plagiogramma staurophorum</name>
    <dbReference type="NCBI Taxonomy" id="1003089"/>
    <lineage>
        <taxon>Eukaryota</taxon>
        <taxon>Sar</taxon>
        <taxon>Stramenopiles</taxon>
        <taxon>Ochrophyta</taxon>
        <taxon>Bacillariophyta</taxon>
        <taxon>Mediophyceae</taxon>
        <taxon>Biddulphiophycidae</taxon>
        <taxon>Triceratiales</taxon>
        <taxon>Plagiogrammaceae</taxon>
        <taxon>Plagiogramma</taxon>
    </lineage>
</organism>
<dbReference type="InterPro" id="IPR005822">
    <property type="entry name" value="Ribosomal_uL13"/>
</dbReference>
<dbReference type="GO" id="GO:0003729">
    <property type="term" value="F:mRNA binding"/>
    <property type="evidence" value="ECO:0007669"/>
    <property type="project" value="TreeGrafter"/>
</dbReference>
<dbReference type="HAMAP" id="MF_01366">
    <property type="entry name" value="Ribosomal_uL13"/>
    <property type="match status" value="1"/>
</dbReference>
<dbReference type="GO" id="GO:0009507">
    <property type="term" value="C:chloroplast"/>
    <property type="evidence" value="ECO:0007669"/>
    <property type="project" value="UniProtKB-SubCell"/>
</dbReference>
<proteinExistence type="inferred from homology"/>
<dbReference type="InterPro" id="IPR036899">
    <property type="entry name" value="Ribosomal_uL13_sf"/>
</dbReference>
<keyword evidence="5" id="KW-0934">Plastid</keyword>